<reference evidence="2 3" key="1">
    <citation type="submission" date="2019-11" db="EMBL/GenBank/DDBJ databases">
        <title>Whole-genome sequence of the anaerobic purple sulfur bacterium Allochromatium palmeri DSM 15591.</title>
        <authorList>
            <person name="Kyndt J.A."/>
            <person name="Meyer T.E."/>
        </authorList>
    </citation>
    <scope>NUCLEOTIDE SEQUENCE [LARGE SCALE GENOMIC DNA]</scope>
    <source>
        <strain evidence="2 3">DSM 15591</strain>
    </source>
</reference>
<dbReference type="Pfam" id="PF00535">
    <property type="entry name" value="Glycos_transf_2"/>
    <property type="match status" value="1"/>
</dbReference>
<sequence length="233" mass="25454">MRVAIVIPVYNHGPQIAAVIAAARPLGLAIIVVDDGSTDSTPSVLQHQEGVTLLHHAENQGKGAALLTGFAEAARTCDWALTIDADGQHDPADALTLLAAAERGERTIVVGNRQGMAGDHVPWTSRFGRGFSNFWVRVSGGPQISDSQSGYRLYPLPETLQLGVVARRYQFEVEVLVRAKRAGIATVEVPVSVVYQPKGVRVSHFRPWRDFLRNSSTFSRLIYSRIFRLGSKQ</sequence>
<dbReference type="EMBL" id="WNKT01000030">
    <property type="protein sequence ID" value="MTW22049.1"/>
    <property type="molecule type" value="Genomic_DNA"/>
</dbReference>
<dbReference type="RefSeq" id="WP_155450623.1">
    <property type="nucleotide sequence ID" value="NZ_WNKT01000030.1"/>
</dbReference>
<organism evidence="2 3">
    <name type="scientific">Allochromatium palmeri</name>
    <dbReference type="NCBI Taxonomy" id="231048"/>
    <lineage>
        <taxon>Bacteria</taxon>
        <taxon>Pseudomonadati</taxon>
        <taxon>Pseudomonadota</taxon>
        <taxon>Gammaproteobacteria</taxon>
        <taxon>Chromatiales</taxon>
        <taxon>Chromatiaceae</taxon>
        <taxon>Allochromatium</taxon>
    </lineage>
</organism>
<keyword evidence="2" id="KW-0808">Transferase</keyword>
<accession>A0A6N8EGQ2</accession>
<dbReference type="CDD" id="cd04179">
    <property type="entry name" value="DPM_DPG-synthase_like"/>
    <property type="match status" value="1"/>
</dbReference>
<dbReference type="InterPro" id="IPR001173">
    <property type="entry name" value="Glyco_trans_2-like"/>
</dbReference>
<dbReference type="GO" id="GO:0016740">
    <property type="term" value="F:transferase activity"/>
    <property type="evidence" value="ECO:0007669"/>
    <property type="project" value="UniProtKB-KW"/>
</dbReference>
<evidence type="ECO:0000313" key="3">
    <source>
        <dbReference type="Proteomes" id="UP000434044"/>
    </source>
</evidence>
<dbReference type="SUPFAM" id="SSF53448">
    <property type="entry name" value="Nucleotide-diphospho-sugar transferases"/>
    <property type="match status" value="1"/>
</dbReference>
<feature type="domain" description="Glycosyltransferase 2-like" evidence="1">
    <location>
        <begin position="5"/>
        <end position="125"/>
    </location>
</feature>
<protein>
    <submittedName>
        <fullName evidence="2">Glycosyltransferase</fullName>
    </submittedName>
</protein>
<dbReference type="PANTHER" id="PTHR48090">
    <property type="entry name" value="UNDECAPRENYL-PHOSPHATE 4-DEOXY-4-FORMAMIDO-L-ARABINOSE TRANSFERASE-RELATED"/>
    <property type="match status" value="1"/>
</dbReference>
<evidence type="ECO:0000259" key="1">
    <source>
        <dbReference type="Pfam" id="PF00535"/>
    </source>
</evidence>
<comment type="caution">
    <text evidence="2">The sequence shown here is derived from an EMBL/GenBank/DDBJ whole genome shotgun (WGS) entry which is preliminary data.</text>
</comment>
<proteinExistence type="predicted"/>
<keyword evidence="3" id="KW-1185">Reference proteome</keyword>
<dbReference type="PANTHER" id="PTHR48090:SF7">
    <property type="entry name" value="RFBJ PROTEIN"/>
    <property type="match status" value="1"/>
</dbReference>
<gene>
    <name evidence="2" type="ORF">GJ668_13235</name>
</gene>
<name>A0A6N8EGQ2_9GAMM</name>
<dbReference type="InterPro" id="IPR029044">
    <property type="entry name" value="Nucleotide-diphossugar_trans"/>
</dbReference>
<dbReference type="Proteomes" id="UP000434044">
    <property type="component" value="Unassembled WGS sequence"/>
</dbReference>
<dbReference type="OrthoDB" id="9811884at2"/>
<dbReference type="InterPro" id="IPR050256">
    <property type="entry name" value="Glycosyltransferase_2"/>
</dbReference>
<dbReference type="AlphaFoldDB" id="A0A6N8EGQ2"/>
<evidence type="ECO:0000313" key="2">
    <source>
        <dbReference type="EMBL" id="MTW22049.1"/>
    </source>
</evidence>
<dbReference type="Gene3D" id="3.90.550.10">
    <property type="entry name" value="Spore Coat Polysaccharide Biosynthesis Protein SpsA, Chain A"/>
    <property type="match status" value="1"/>
</dbReference>